<sequence length="110" mass="12116">MSDLINLPGTDYDPGDAIRPLSVRMTEKARLQLEILADLNERSVTEETRIALEAWIEKSKSDPKVLERAEQVRAKIEREAASRRGAIDSIFEAAPKAGAKPTRGKAADAE</sequence>
<comment type="caution">
    <text evidence="1">The sequence shown here is derived from an EMBL/GenBank/DDBJ whole genome shotgun (WGS) entry which is preliminary data.</text>
</comment>
<dbReference type="InterPro" id="IPR010985">
    <property type="entry name" value="Ribbon_hlx_hlx"/>
</dbReference>
<gene>
    <name evidence="1" type="ORF">DI536_35810</name>
</gene>
<evidence type="ECO:0000313" key="1">
    <source>
        <dbReference type="EMBL" id="PZR03572.1"/>
    </source>
</evidence>
<proteinExistence type="predicted"/>
<evidence type="ECO:0000313" key="2">
    <source>
        <dbReference type="Proteomes" id="UP000249061"/>
    </source>
</evidence>
<protein>
    <submittedName>
        <fullName evidence="1">Uncharacterized protein</fullName>
    </submittedName>
</protein>
<dbReference type="AlphaFoldDB" id="A0A2W5SKX5"/>
<accession>A0A2W5SKX5</accession>
<name>A0A2W5SKX5_9BACT</name>
<reference evidence="1 2" key="1">
    <citation type="submission" date="2017-08" db="EMBL/GenBank/DDBJ databases">
        <title>Infants hospitalized years apart are colonized by the same room-sourced microbial strains.</title>
        <authorList>
            <person name="Brooks B."/>
            <person name="Olm M.R."/>
            <person name="Firek B.A."/>
            <person name="Baker R."/>
            <person name="Thomas B.C."/>
            <person name="Morowitz M.J."/>
            <person name="Banfield J.F."/>
        </authorList>
    </citation>
    <scope>NUCLEOTIDE SEQUENCE [LARGE SCALE GENOMIC DNA]</scope>
    <source>
        <strain evidence="1">S2_003_000_R2_14</strain>
    </source>
</reference>
<dbReference type="Proteomes" id="UP000249061">
    <property type="component" value="Unassembled WGS sequence"/>
</dbReference>
<dbReference type="GO" id="GO:0006355">
    <property type="term" value="P:regulation of DNA-templated transcription"/>
    <property type="evidence" value="ECO:0007669"/>
    <property type="project" value="InterPro"/>
</dbReference>
<dbReference type="SUPFAM" id="SSF47598">
    <property type="entry name" value="Ribbon-helix-helix"/>
    <property type="match status" value="1"/>
</dbReference>
<organism evidence="1 2">
    <name type="scientific">Archangium gephyra</name>
    <dbReference type="NCBI Taxonomy" id="48"/>
    <lineage>
        <taxon>Bacteria</taxon>
        <taxon>Pseudomonadati</taxon>
        <taxon>Myxococcota</taxon>
        <taxon>Myxococcia</taxon>
        <taxon>Myxococcales</taxon>
        <taxon>Cystobacterineae</taxon>
        <taxon>Archangiaceae</taxon>
        <taxon>Archangium</taxon>
    </lineage>
</organism>
<dbReference type="EMBL" id="QFQP01000082">
    <property type="protein sequence ID" value="PZR03572.1"/>
    <property type="molecule type" value="Genomic_DNA"/>
</dbReference>